<keyword evidence="2" id="KW-0805">Transcription regulation</keyword>
<keyword evidence="5" id="KW-0539">Nucleus</keyword>
<dbReference type="GO" id="GO:0005634">
    <property type="term" value="C:nucleus"/>
    <property type="evidence" value="ECO:0007669"/>
    <property type="project" value="UniProtKB-SubCell"/>
</dbReference>
<comment type="subcellular location">
    <subcellularLocation>
        <location evidence="1">Nucleus</location>
    </subcellularLocation>
</comment>
<evidence type="ECO:0000259" key="6">
    <source>
        <dbReference type="PROSITE" id="PS50811"/>
    </source>
</evidence>
<dbReference type="InterPro" id="IPR036576">
    <property type="entry name" value="WRKY_dom_sf"/>
</dbReference>
<dbReference type="InterPro" id="IPR044810">
    <property type="entry name" value="WRKY_plant"/>
</dbReference>
<evidence type="ECO:0000256" key="2">
    <source>
        <dbReference type="ARBA" id="ARBA00023015"/>
    </source>
</evidence>
<proteinExistence type="predicted"/>
<keyword evidence="8" id="KW-1185">Reference proteome</keyword>
<name>A0A3Q7IIH6_SOLLC</name>
<dbReference type="GO" id="GO:0003700">
    <property type="term" value="F:DNA-binding transcription factor activity"/>
    <property type="evidence" value="ECO:0007669"/>
    <property type="project" value="InterPro"/>
</dbReference>
<dbReference type="InterPro" id="IPR003657">
    <property type="entry name" value="WRKY_dom"/>
</dbReference>
<dbReference type="InParanoid" id="A0A3Q7IIH6"/>
<evidence type="ECO:0000256" key="5">
    <source>
        <dbReference type="ARBA" id="ARBA00023242"/>
    </source>
</evidence>
<keyword evidence="3" id="KW-0238">DNA-binding</keyword>
<dbReference type="Gene3D" id="2.20.25.80">
    <property type="entry name" value="WRKY domain"/>
    <property type="match status" value="1"/>
</dbReference>
<evidence type="ECO:0000313" key="8">
    <source>
        <dbReference type="Proteomes" id="UP000004994"/>
    </source>
</evidence>
<dbReference type="Pfam" id="PF03106">
    <property type="entry name" value="WRKY"/>
    <property type="match status" value="1"/>
</dbReference>
<evidence type="ECO:0000256" key="4">
    <source>
        <dbReference type="ARBA" id="ARBA00023163"/>
    </source>
</evidence>
<keyword evidence="4" id="KW-0804">Transcription</keyword>
<dbReference type="SUPFAM" id="SSF118290">
    <property type="entry name" value="WRKY DNA-binding domain"/>
    <property type="match status" value="1"/>
</dbReference>
<dbReference type="AlphaFoldDB" id="A0A3Q7IIH6"/>
<evidence type="ECO:0000256" key="1">
    <source>
        <dbReference type="ARBA" id="ARBA00004123"/>
    </source>
</evidence>
<dbReference type="GO" id="GO:0043565">
    <property type="term" value="F:sequence-specific DNA binding"/>
    <property type="evidence" value="ECO:0007669"/>
    <property type="project" value="InterPro"/>
</dbReference>
<dbReference type="EnsemblPlants" id="Solyc10g074945.1.1">
    <property type="protein sequence ID" value="Solyc10g074945.1.1"/>
    <property type="gene ID" value="Solyc10g074945.1"/>
</dbReference>
<organism evidence="7">
    <name type="scientific">Solanum lycopersicum</name>
    <name type="common">Tomato</name>
    <name type="synonym">Lycopersicon esculentum</name>
    <dbReference type="NCBI Taxonomy" id="4081"/>
    <lineage>
        <taxon>Eukaryota</taxon>
        <taxon>Viridiplantae</taxon>
        <taxon>Streptophyta</taxon>
        <taxon>Embryophyta</taxon>
        <taxon>Tracheophyta</taxon>
        <taxon>Spermatophyta</taxon>
        <taxon>Magnoliopsida</taxon>
        <taxon>eudicotyledons</taxon>
        <taxon>Gunneridae</taxon>
        <taxon>Pentapetalae</taxon>
        <taxon>asterids</taxon>
        <taxon>lamiids</taxon>
        <taxon>Solanales</taxon>
        <taxon>Solanaceae</taxon>
        <taxon>Solanoideae</taxon>
        <taxon>Solaneae</taxon>
        <taxon>Solanum</taxon>
        <taxon>Solanum subgen. Lycopersicon</taxon>
    </lineage>
</organism>
<feature type="domain" description="WRKY" evidence="6">
    <location>
        <begin position="69"/>
        <end position="114"/>
    </location>
</feature>
<evidence type="ECO:0000256" key="3">
    <source>
        <dbReference type="ARBA" id="ARBA00023125"/>
    </source>
</evidence>
<dbReference type="STRING" id="4081.A0A3Q7IIH6"/>
<dbReference type="PROSITE" id="PS50811">
    <property type="entry name" value="WRKY"/>
    <property type="match status" value="1"/>
</dbReference>
<dbReference type="PANTHER" id="PTHR31282">
    <property type="entry name" value="WRKY TRANSCRIPTION FACTOR 21-RELATED"/>
    <property type="match status" value="1"/>
</dbReference>
<dbReference type="Proteomes" id="UP000004994">
    <property type="component" value="Chromosome 10"/>
</dbReference>
<accession>A0A3Q7IIH6</accession>
<dbReference type="Gramene" id="Solyc10g074945.1.1">
    <property type="protein sequence ID" value="Solyc10g074945.1.1"/>
    <property type="gene ID" value="Solyc10g074945.1"/>
</dbReference>
<dbReference type="SMART" id="SM00774">
    <property type="entry name" value="WRKY"/>
    <property type="match status" value="1"/>
</dbReference>
<protein>
    <recommendedName>
        <fullName evidence="6">WRKY domain-containing protein</fullName>
    </recommendedName>
</protein>
<sequence length="121" mass="13824">MLAKDLVGKIMTSFSKTLSILSSRIELHQFSSSLSSKYSIGSCNTSPLKGVIQERCNKRRKISATTIKEVSTLVDDGHVWRKYGQKEILNFPHPRNYYRCTCKFDQGCEATKQLNMMTILR</sequence>
<evidence type="ECO:0000313" key="7">
    <source>
        <dbReference type="EnsemblPlants" id="Solyc10g074945.1.1"/>
    </source>
</evidence>
<reference evidence="7" key="1">
    <citation type="journal article" date="2012" name="Nature">
        <title>The tomato genome sequence provides insights into fleshy fruit evolution.</title>
        <authorList>
            <consortium name="Tomato Genome Consortium"/>
        </authorList>
    </citation>
    <scope>NUCLEOTIDE SEQUENCE [LARGE SCALE GENOMIC DNA]</scope>
    <source>
        <strain evidence="7">cv. Heinz 1706</strain>
    </source>
</reference>
<reference evidence="7" key="2">
    <citation type="submission" date="2019-01" db="UniProtKB">
        <authorList>
            <consortium name="EnsemblPlants"/>
        </authorList>
    </citation>
    <scope>IDENTIFICATION</scope>
    <source>
        <strain evidence="7">cv. Heinz 1706</strain>
    </source>
</reference>